<proteinExistence type="predicted"/>
<name>A0ABD1H9R2_SALDI</name>
<comment type="caution">
    <text evidence="3">The sequence shown here is derived from an EMBL/GenBank/DDBJ whole genome shotgun (WGS) entry which is preliminary data.</text>
</comment>
<reference evidence="3 4" key="1">
    <citation type="submission" date="2024-06" db="EMBL/GenBank/DDBJ databases">
        <title>A chromosome level genome sequence of Diviner's sage (Salvia divinorum).</title>
        <authorList>
            <person name="Ford S.A."/>
            <person name="Ro D.-K."/>
            <person name="Ness R.W."/>
            <person name="Phillips M.A."/>
        </authorList>
    </citation>
    <scope>NUCLEOTIDE SEQUENCE [LARGE SCALE GENOMIC DNA]</scope>
    <source>
        <strain evidence="3">SAF-2024a</strain>
        <tissue evidence="3">Leaf</tissue>
    </source>
</reference>
<organism evidence="3 4">
    <name type="scientific">Salvia divinorum</name>
    <name type="common">Maria pastora</name>
    <name type="synonym">Diviner's sage</name>
    <dbReference type="NCBI Taxonomy" id="28513"/>
    <lineage>
        <taxon>Eukaryota</taxon>
        <taxon>Viridiplantae</taxon>
        <taxon>Streptophyta</taxon>
        <taxon>Embryophyta</taxon>
        <taxon>Tracheophyta</taxon>
        <taxon>Spermatophyta</taxon>
        <taxon>Magnoliopsida</taxon>
        <taxon>eudicotyledons</taxon>
        <taxon>Gunneridae</taxon>
        <taxon>Pentapetalae</taxon>
        <taxon>asterids</taxon>
        <taxon>lamiids</taxon>
        <taxon>Lamiales</taxon>
        <taxon>Lamiaceae</taxon>
        <taxon>Nepetoideae</taxon>
        <taxon>Mentheae</taxon>
        <taxon>Salviinae</taxon>
        <taxon>Salvia</taxon>
        <taxon>Salvia subgen. Calosphace</taxon>
    </lineage>
</organism>
<accession>A0ABD1H9R2</accession>
<dbReference type="AlphaFoldDB" id="A0ABD1H9R2"/>
<protein>
    <submittedName>
        <fullName evidence="3">Uncharacterized protein</fullName>
    </submittedName>
</protein>
<keyword evidence="4" id="KW-1185">Reference proteome</keyword>
<dbReference type="Proteomes" id="UP001567538">
    <property type="component" value="Unassembled WGS sequence"/>
</dbReference>
<feature type="compositionally biased region" description="Basic and acidic residues" evidence="2">
    <location>
        <begin position="139"/>
        <end position="150"/>
    </location>
</feature>
<evidence type="ECO:0000313" key="4">
    <source>
        <dbReference type="Proteomes" id="UP001567538"/>
    </source>
</evidence>
<evidence type="ECO:0000256" key="1">
    <source>
        <dbReference type="SAM" id="Coils"/>
    </source>
</evidence>
<keyword evidence="1" id="KW-0175">Coiled coil</keyword>
<feature type="region of interest" description="Disordered" evidence="2">
    <location>
        <begin position="106"/>
        <end position="150"/>
    </location>
</feature>
<feature type="region of interest" description="Disordered" evidence="2">
    <location>
        <begin position="1"/>
        <end position="45"/>
    </location>
</feature>
<evidence type="ECO:0000313" key="3">
    <source>
        <dbReference type="EMBL" id="KAL1552008.1"/>
    </source>
</evidence>
<feature type="coiled-coil region" evidence="1">
    <location>
        <begin position="47"/>
        <end position="95"/>
    </location>
</feature>
<feature type="compositionally biased region" description="Basic and acidic residues" evidence="2">
    <location>
        <begin position="1"/>
        <end position="12"/>
    </location>
</feature>
<evidence type="ECO:0000256" key="2">
    <source>
        <dbReference type="SAM" id="MobiDB-lite"/>
    </source>
</evidence>
<gene>
    <name evidence="3" type="ORF">AAHA92_12858</name>
</gene>
<dbReference type="EMBL" id="JBEAFC010000006">
    <property type="protein sequence ID" value="KAL1552008.1"/>
    <property type="molecule type" value="Genomic_DNA"/>
</dbReference>
<feature type="compositionally biased region" description="Basic and acidic residues" evidence="2">
    <location>
        <begin position="106"/>
        <end position="126"/>
    </location>
</feature>
<sequence length="150" mass="16567">MATTEENPKISEPEAVPTKKGRSKKASNPITTTAEAMASPAGEEIAQSDLAKQVEEMQEELEKLKIVKEETEAIMKGKEEELDRLYNKIKEESNAKVEEAKSIAKVGEDESDAKVKGAKTDGDSKDGILLGRRSKRERKVPNHLKDFKLG</sequence>